<comment type="caution">
    <text evidence="2">The sequence shown here is derived from an EMBL/GenBank/DDBJ whole genome shotgun (WGS) entry which is preliminary data.</text>
</comment>
<keyword evidence="1" id="KW-0812">Transmembrane</keyword>
<evidence type="ECO:0000313" key="2">
    <source>
        <dbReference type="EMBL" id="MET3663048.1"/>
    </source>
</evidence>
<dbReference type="SUPFAM" id="SSF56176">
    <property type="entry name" value="FAD-binding/transporter-associated domain-like"/>
    <property type="match status" value="1"/>
</dbReference>
<keyword evidence="1" id="KW-1133">Transmembrane helix</keyword>
<dbReference type="EMBL" id="JBEPMN010000018">
    <property type="protein sequence ID" value="MET3663048.1"/>
    <property type="molecule type" value="Genomic_DNA"/>
</dbReference>
<keyword evidence="1" id="KW-0472">Membrane</keyword>
<name>A0ABV2KSM2_9HYPH</name>
<accession>A0ABV2KSM2</accession>
<gene>
    <name evidence="2" type="ORF">ABID44_003403</name>
</gene>
<evidence type="ECO:0000313" key="3">
    <source>
        <dbReference type="Proteomes" id="UP001549143"/>
    </source>
</evidence>
<feature type="transmembrane region" description="Helical" evidence="1">
    <location>
        <begin position="25"/>
        <end position="44"/>
    </location>
</feature>
<evidence type="ECO:0000256" key="1">
    <source>
        <dbReference type="SAM" id="Phobius"/>
    </source>
</evidence>
<keyword evidence="3" id="KW-1185">Reference proteome</keyword>
<protein>
    <submittedName>
        <fullName evidence="2">FAD/FMN-containing dehydrogenase</fullName>
    </submittedName>
</protein>
<sequence>MIATNAGELLAIRYGRFRNQALGNLPRMIIGSAGTLAVVTAAMLRLHLPALLQSAALCACGSVEAALATLPLLKSGWGFV</sequence>
<reference evidence="2 3" key="1">
    <citation type="submission" date="2024-06" db="EMBL/GenBank/DDBJ databases">
        <title>Genomic Encyclopedia of Type Strains, Phase IV (KMG-IV): sequencing the most valuable type-strain genomes for metagenomic binning, comparative biology and taxonomic classification.</title>
        <authorList>
            <person name="Goeker M."/>
        </authorList>
    </citation>
    <scope>NUCLEOTIDE SEQUENCE [LARGE SCALE GENOMIC DNA]</scope>
    <source>
        <strain evidence="2 3">DSM 19730</strain>
    </source>
</reference>
<dbReference type="InterPro" id="IPR016169">
    <property type="entry name" value="FAD-bd_PCMH_sub2"/>
</dbReference>
<proteinExistence type="predicted"/>
<dbReference type="Proteomes" id="UP001549143">
    <property type="component" value="Unassembled WGS sequence"/>
</dbReference>
<dbReference type="InterPro" id="IPR036318">
    <property type="entry name" value="FAD-bd_PCMH-like_sf"/>
</dbReference>
<organism evidence="2 3">
    <name type="scientific">Aquamicrobium ahrensii</name>
    <dbReference type="NCBI Taxonomy" id="469551"/>
    <lineage>
        <taxon>Bacteria</taxon>
        <taxon>Pseudomonadati</taxon>
        <taxon>Pseudomonadota</taxon>
        <taxon>Alphaproteobacteria</taxon>
        <taxon>Hyphomicrobiales</taxon>
        <taxon>Phyllobacteriaceae</taxon>
        <taxon>Aquamicrobium</taxon>
    </lineage>
</organism>
<dbReference type="Gene3D" id="3.30.465.10">
    <property type="match status" value="1"/>
</dbReference>
<dbReference type="RefSeq" id="WP_354152878.1">
    <property type="nucleotide sequence ID" value="NZ_JBEPMN010000018.1"/>
</dbReference>